<dbReference type="Proteomes" id="UP001157006">
    <property type="component" value="Chromosome 2"/>
</dbReference>
<evidence type="ECO:0000313" key="2">
    <source>
        <dbReference type="EMBL" id="CAI8598764.1"/>
    </source>
</evidence>
<dbReference type="PANTHER" id="PTHR33233">
    <property type="entry name" value="ENDONUCLEASE/EXONUCLEASE/PHOSPHATASE"/>
    <property type="match status" value="1"/>
</dbReference>
<name>A0AAV0ZPE0_VICFA</name>
<evidence type="ECO:0000313" key="3">
    <source>
        <dbReference type="Proteomes" id="UP001157006"/>
    </source>
</evidence>
<feature type="region of interest" description="Disordered" evidence="1">
    <location>
        <begin position="114"/>
        <end position="139"/>
    </location>
</feature>
<feature type="compositionally biased region" description="Basic and acidic residues" evidence="1">
    <location>
        <begin position="119"/>
        <end position="128"/>
    </location>
</feature>
<gene>
    <name evidence="2" type="ORF">VFH_II143360</name>
</gene>
<dbReference type="AlphaFoldDB" id="A0AAV0ZPE0"/>
<evidence type="ECO:0000256" key="1">
    <source>
        <dbReference type="SAM" id="MobiDB-lite"/>
    </source>
</evidence>
<keyword evidence="3" id="KW-1185">Reference proteome</keyword>
<protein>
    <submittedName>
        <fullName evidence="2">Uncharacterized protein</fullName>
    </submittedName>
</protein>
<accession>A0AAV0ZPE0</accession>
<dbReference type="EMBL" id="OX451737">
    <property type="protein sequence ID" value="CAI8598764.1"/>
    <property type="molecule type" value="Genomic_DNA"/>
</dbReference>
<dbReference type="PANTHER" id="PTHR33233:SF17">
    <property type="entry name" value="DUF4283 DOMAIN-CONTAINING PROTEIN"/>
    <property type="match status" value="1"/>
</dbReference>
<sequence length="139" mass="15924">MKFIDPKVVNGSIEVEIEAEDTISDIKLWEPSIVLYALGGELNECTANRLRVSYARMLVEMDIIKELPNTITIRDKEGENFQQLIEYKWRPLFCNKCQKVGHYCDKLKPPMKQWMAKPKPPDEAKLPVEAKTNAGSKNA</sequence>
<proteinExistence type="predicted"/>
<reference evidence="2 3" key="1">
    <citation type="submission" date="2023-01" db="EMBL/GenBank/DDBJ databases">
        <authorList>
            <person name="Kreplak J."/>
        </authorList>
    </citation>
    <scope>NUCLEOTIDE SEQUENCE [LARGE SCALE GENOMIC DNA]</scope>
</reference>
<organism evidence="2 3">
    <name type="scientific">Vicia faba</name>
    <name type="common">Broad bean</name>
    <name type="synonym">Faba vulgaris</name>
    <dbReference type="NCBI Taxonomy" id="3906"/>
    <lineage>
        <taxon>Eukaryota</taxon>
        <taxon>Viridiplantae</taxon>
        <taxon>Streptophyta</taxon>
        <taxon>Embryophyta</taxon>
        <taxon>Tracheophyta</taxon>
        <taxon>Spermatophyta</taxon>
        <taxon>Magnoliopsida</taxon>
        <taxon>eudicotyledons</taxon>
        <taxon>Gunneridae</taxon>
        <taxon>Pentapetalae</taxon>
        <taxon>rosids</taxon>
        <taxon>fabids</taxon>
        <taxon>Fabales</taxon>
        <taxon>Fabaceae</taxon>
        <taxon>Papilionoideae</taxon>
        <taxon>50 kb inversion clade</taxon>
        <taxon>NPAAA clade</taxon>
        <taxon>Hologalegina</taxon>
        <taxon>IRL clade</taxon>
        <taxon>Fabeae</taxon>
        <taxon>Vicia</taxon>
    </lineage>
</organism>